<evidence type="ECO:0000256" key="6">
    <source>
        <dbReference type="ARBA" id="ARBA00022692"/>
    </source>
</evidence>
<protein>
    <recommendedName>
        <fullName evidence="13">UDP-GlcNAc:betaGal beta-1,3-N-acetylglucosaminyltransferase 7</fullName>
    </recommendedName>
</protein>
<dbReference type="GO" id="GO:0006493">
    <property type="term" value="P:protein O-linked glycosylation"/>
    <property type="evidence" value="ECO:0007669"/>
    <property type="project" value="TreeGrafter"/>
</dbReference>
<dbReference type="PANTHER" id="PTHR11214">
    <property type="entry name" value="BETA-1,3-N-ACETYLGLUCOSAMINYLTRANSFERASE"/>
    <property type="match status" value="1"/>
</dbReference>
<dbReference type="Gene3D" id="3.90.550.50">
    <property type="match status" value="1"/>
</dbReference>
<feature type="non-terminal residue" evidence="16">
    <location>
        <position position="1"/>
    </location>
</feature>
<keyword evidence="5" id="KW-0808">Transferase</keyword>
<comment type="pathway">
    <text evidence="2">Protein modification; protein glycosylation.</text>
</comment>
<dbReference type="GO" id="GO:0008194">
    <property type="term" value="F:UDP-glycosyltransferase activity"/>
    <property type="evidence" value="ECO:0007669"/>
    <property type="project" value="TreeGrafter"/>
</dbReference>
<evidence type="ECO:0000256" key="9">
    <source>
        <dbReference type="ARBA" id="ARBA00023034"/>
    </source>
</evidence>
<feature type="domain" description="Ig-like" evidence="15">
    <location>
        <begin position="584"/>
        <end position="665"/>
    </location>
</feature>
<comment type="similarity">
    <text evidence="3">Belongs to the glycosyltransferase 31 family.</text>
</comment>
<dbReference type="SUPFAM" id="SSF48726">
    <property type="entry name" value="Immunoglobulin"/>
    <property type="match status" value="3"/>
</dbReference>
<dbReference type="SMART" id="SM00408">
    <property type="entry name" value="IGc2"/>
    <property type="match status" value="2"/>
</dbReference>
<keyword evidence="11" id="KW-0325">Glycoprotein</keyword>
<dbReference type="Pfam" id="PF01762">
    <property type="entry name" value="Galactosyl_T"/>
    <property type="match status" value="1"/>
</dbReference>
<evidence type="ECO:0000256" key="5">
    <source>
        <dbReference type="ARBA" id="ARBA00022679"/>
    </source>
</evidence>
<evidence type="ECO:0000256" key="2">
    <source>
        <dbReference type="ARBA" id="ARBA00004922"/>
    </source>
</evidence>
<evidence type="ECO:0000256" key="4">
    <source>
        <dbReference type="ARBA" id="ARBA00022676"/>
    </source>
</evidence>
<comment type="function">
    <text evidence="12">N-acetyl glucosamine (GlcNAc) transferase that catalyzes the transfer of GlcNAc via a beta1-&gt;3 linkage from UDP-GlcNAc to the non-reducing terminal galactose (Gal) in the linearly growing chain of N- and O-linked keratan sulfate proteoglycans. Cooperates with B4GALT4 galactosyltransferase and CHST6 and CHST1 sulfotransferases to construct and elongate mono- and disulfated disaccharide units [-&gt;3Galbeta1-&gt;4(6-sulfoGlcNAcbeta)1-&gt;] and [-&gt;3(6-sulfoGalbeta)1-&gt;4(6-sulfoGlcNAcbeta)1-&gt;] within keratan sulfate polymer. Involved in biosynthesis of N-linked keratan sulfate proteoglycans in cornea, with an impact on proteoglycan fibril organization and corneal transparency. May play a role in the maintenance of tissue architecture by suppressing cellular motility and invasion.</text>
</comment>
<name>A0A8J7NZ64_ATRSP</name>
<dbReference type="FunFam" id="3.90.550.50:FF:000014">
    <property type="entry name" value="Hexosyltransferase"/>
    <property type="match status" value="1"/>
</dbReference>
<comment type="caution">
    <text evidence="16">The sequence shown here is derived from an EMBL/GenBank/DDBJ whole genome shotgun (WGS) entry which is preliminary data.</text>
</comment>
<dbReference type="Pfam" id="PF13927">
    <property type="entry name" value="Ig_3"/>
    <property type="match status" value="2"/>
</dbReference>
<evidence type="ECO:0000313" key="16">
    <source>
        <dbReference type="EMBL" id="MBN3320400.1"/>
    </source>
</evidence>
<dbReference type="SMART" id="SM00409">
    <property type="entry name" value="IG"/>
    <property type="match status" value="3"/>
</dbReference>
<evidence type="ECO:0000256" key="3">
    <source>
        <dbReference type="ARBA" id="ARBA00008661"/>
    </source>
</evidence>
<keyword evidence="9" id="KW-0333">Golgi apparatus</keyword>
<evidence type="ECO:0000259" key="15">
    <source>
        <dbReference type="PROSITE" id="PS50835"/>
    </source>
</evidence>
<sequence>MQYENGSLIDNSLVQGWDVTNANCSANSSMVSMPWFAGLGERIRRFLLYRHCRYFPMILNHPEKCGEDIYLLMVVKSVITQYKRREAIRKTWGQEKEIRGKKIRLLFLLGTDSKGEEQAHHQKLLEYEDRVFGDILQWDFEDSFYNLTLKEVGFLKWFSIYCQRVPYIFKGDDDVFVNTINVLEFLESNKNTTDLITGDVLTTSAPSRDRNSKYFIPGVMFSETFYPPYVGGGGFLMGGPLAMRMYGASNELEIFPIDDAFIGMCLRVLQVSPKEHSGIKTLGIKVKSRGNGVKDPCLYRNLLLVHKLAPDELIQMWEQVNSNLTCTQTNLVISLIIPKKELKVQVLNSHVLKPGDPEDLDTPTASTSTPALLKLGRWRCYAQKVLIPKKQVTGVVGGSVVLKVSVEPPETQKAAISWTFDSGSGLQDVIGFADEINEGDEYQGRVSLNISTGSLELRQLTLNDSGSYDITIVTKKGMTLPAQIELKVYEAIIDVSVKPTTGMQPIVNENLTLVCNVKGPVDFRQWKKDSSALIPTVNVTFSRDNSTVSFFPLQLSDQGIYQCTAFNIASNRTAAYKLLPSYGPERAVITGPDAVNATSSLKLICFAFSVPECTYTWHLNGLEVYRGSEYIISRASSAHEGNYTCVAHNGVTLKSASVVKQLIVTGVHVEKSDSLNNGQIAGIVIASVIGAGLIIAALCFFLKKKG</sequence>
<dbReference type="InterPro" id="IPR002659">
    <property type="entry name" value="Glyco_trans_31"/>
</dbReference>
<dbReference type="GO" id="GO:0000139">
    <property type="term" value="C:Golgi membrane"/>
    <property type="evidence" value="ECO:0007669"/>
    <property type="project" value="UniProtKB-SubCell"/>
</dbReference>
<keyword evidence="17" id="KW-1185">Reference proteome</keyword>
<evidence type="ECO:0000256" key="11">
    <source>
        <dbReference type="ARBA" id="ARBA00023180"/>
    </source>
</evidence>
<dbReference type="InterPro" id="IPR036179">
    <property type="entry name" value="Ig-like_dom_sf"/>
</dbReference>
<dbReference type="InterPro" id="IPR003599">
    <property type="entry name" value="Ig_sub"/>
</dbReference>
<accession>A0A8J7NZ64</accession>
<feature type="non-terminal residue" evidence="16">
    <location>
        <position position="706"/>
    </location>
</feature>
<dbReference type="InterPro" id="IPR003598">
    <property type="entry name" value="Ig_sub2"/>
</dbReference>
<keyword evidence="8 14" id="KW-1133">Transmembrane helix</keyword>
<dbReference type="Proteomes" id="UP000736164">
    <property type="component" value="Unassembled WGS sequence"/>
</dbReference>
<dbReference type="AlphaFoldDB" id="A0A8J7NZ64"/>
<dbReference type="InterPro" id="IPR013106">
    <property type="entry name" value="Ig_V-set"/>
</dbReference>
<dbReference type="PROSITE" id="PS50835">
    <property type="entry name" value="IG_LIKE"/>
    <property type="match status" value="2"/>
</dbReference>
<feature type="domain" description="Ig-like" evidence="15">
    <location>
        <begin position="499"/>
        <end position="575"/>
    </location>
</feature>
<evidence type="ECO:0000256" key="1">
    <source>
        <dbReference type="ARBA" id="ARBA00004323"/>
    </source>
</evidence>
<comment type="subcellular location">
    <subcellularLocation>
        <location evidence="1">Golgi apparatus membrane</location>
        <topology evidence="1">Single-pass type II membrane protein</topology>
    </subcellularLocation>
</comment>
<reference evidence="16" key="1">
    <citation type="journal article" date="2021" name="Cell">
        <title>Tracing the genetic footprints of vertebrate landing in non-teleost ray-finned fishes.</title>
        <authorList>
            <person name="Bi X."/>
            <person name="Wang K."/>
            <person name="Yang L."/>
            <person name="Pan H."/>
            <person name="Jiang H."/>
            <person name="Wei Q."/>
            <person name="Fang M."/>
            <person name="Yu H."/>
            <person name="Zhu C."/>
            <person name="Cai Y."/>
            <person name="He Y."/>
            <person name="Gan X."/>
            <person name="Zeng H."/>
            <person name="Yu D."/>
            <person name="Zhu Y."/>
            <person name="Jiang H."/>
            <person name="Qiu Q."/>
            <person name="Yang H."/>
            <person name="Zhang Y.E."/>
            <person name="Wang W."/>
            <person name="Zhu M."/>
            <person name="He S."/>
            <person name="Zhang G."/>
        </authorList>
    </citation>
    <scope>NUCLEOTIDE SEQUENCE</scope>
    <source>
        <strain evidence="16">Allg_001</strain>
    </source>
</reference>
<dbReference type="PANTHER" id="PTHR11214:SF93">
    <property type="entry name" value="UDP-GLCNAC:BETAGAL BETA-1,3-N-ACETYLGLUCOSAMINYLTRANSFERASE 7"/>
    <property type="match status" value="1"/>
</dbReference>
<evidence type="ECO:0000313" key="17">
    <source>
        <dbReference type="Proteomes" id="UP000736164"/>
    </source>
</evidence>
<keyword evidence="7" id="KW-0735">Signal-anchor</keyword>
<evidence type="ECO:0000256" key="7">
    <source>
        <dbReference type="ARBA" id="ARBA00022968"/>
    </source>
</evidence>
<evidence type="ECO:0000256" key="10">
    <source>
        <dbReference type="ARBA" id="ARBA00023136"/>
    </source>
</evidence>
<dbReference type="EMBL" id="JAAWVO010051410">
    <property type="protein sequence ID" value="MBN3320400.1"/>
    <property type="molecule type" value="Genomic_DNA"/>
</dbReference>
<organism evidence="16 17">
    <name type="scientific">Atractosteus spatula</name>
    <name type="common">Alligator gar</name>
    <name type="synonym">Lepisosteus spatula</name>
    <dbReference type="NCBI Taxonomy" id="7917"/>
    <lineage>
        <taxon>Eukaryota</taxon>
        <taxon>Metazoa</taxon>
        <taxon>Chordata</taxon>
        <taxon>Craniata</taxon>
        <taxon>Vertebrata</taxon>
        <taxon>Euteleostomi</taxon>
        <taxon>Actinopterygii</taxon>
        <taxon>Neopterygii</taxon>
        <taxon>Holostei</taxon>
        <taxon>Semionotiformes</taxon>
        <taxon>Lepisosteidae</taxon>
        <taxon>Atractosteus</taxon>
    </lineage>
</organism>
<dbReference type="GO" id="GO:0030311">
    <property type="term" value="P:poly-N-acetyllactosamine biosynthetic process"/>
    <property type="evidence" value="ECO:0007669"/>
    <property type="project" value="TreeGrafter"/>
</dbReference>
<dbReference type="GO" id="GO:0016758">
    <property type="term" value="F:hexosyltransferase activity"/>
    <property type="evidence" value="ECO:0007669"/>
    <property type="project" value="InterPro"/>
</dbReference>
<gene>
    <name evidence="16" type="primary">B3gnt7_2</name>
    <name evidence="16" type="ORF">GTO95_0018312</name>
</gene>
<dbReference type="InterPro" id="IPR013783">
    <property type="entry name" value="Ig-like_fold"/>
</dbReference>
<keyword evidence="4" id="KW-0328">Glycosyltransferase</keyword>
<proteinExistence type="inferred from homology"/>
<dbReference type="InterPro" id="IPR007110">
    <property type="entry name" value="Ig-like_dom"/>
</dbReference>
<evidence type="ECO:0000256" key="8">
    <source>
        <dbReference type="ARBA" id="ARBA00022989"/>
    </source>
</evidence>
<dbReference type="Pfam" id="PF07686">
    <property type="entry name" value="V-set"/>
    <property type="match status" value="1"/>
</dbReference>
<feature type="transmembrane region" description="Helical" evidence="14">
    <location>
        <begin position="680"/>
        <end position="702"/>
    </location>
</feature>
<keyword evidence="6 14" id="KW-0812">Transmembrane</keyword>
<evidence type="ECO:0000256" key="14">
    <source>
        <dbReference type="SAM" id="Phobius"/>
    </source>
</evidence>
<keyword evidence="10 14" id="KW-0472">Membrane</keyword>
<evidence type="ECO:0000256" key="13">
    <source>
        <dbReference type="ARBA" id="ARBA00067698"/>
    </source>
</evidence>
<evidence type="ECO:0000256" key="12">
    <source>
        <dbReference type="ARBA" id="ARBA00058437"/>
    </source>
</evidence>
<dbReference type="GO" id="GO:0018146">
    <property type="term" value="P:keratan sulfate proteoglycan biosynthetic process"/>
    <property type="evidence" value="ECO:0007669"/>
    <property type="project" value="UniProtKB-ARBA"/>
</dbReference>
<dbReference type="Gene3D" id="2.60.40.10">
    <property type="entry name" value="Immunoglobulins"/>
    <property type="match status" value="3"/>
</dbReference>